<feature type="domain" description="NADPH-dependent FMN reductase-like" evidence="3">
    <location>
        <begin position="1"/>
        <end position="103"/>
    </location>
</feature>
<dbReference type="Gene3D" id="3.40.50.360">
    <property type="match status" value="1"/>
</dbReference>
<dbReference type="Pfam" id="PF03358">
    <property type="entry name" value="FMN_red"/>
    <property type="match status" value="1"/>
</dbReference>
<dbReference type="SUPFAM" id="SSF52218">
    <property type="entry name" value="Flavoproteins"/>
    <property type="match status" value="1"/>
</dbReference>
<keyword evidence="5" id="KW-1185">Reference proteome</keyword>
<dbReference type="Proteomes" id="UP000187338">
    <property type="component" value="Unassembled WGS sequence"/>
</dbReference>
<evidence type="ECO:0000259" key="3">
    <source>
        <dbReference type="Pfam" id="PF03358"/>
    </source>
</evidence>
<proteinExistence type="predicted"/>
<name>A0A1L8CZQ5_9THEO</name>
<dbReference type="RefSeq" id="WP_075864605.1">
    <property type="nucleotide sequence ID" value="NZ_BDJL01000007.1"/>
</dbReference>
<evidence type="ECO:0000256" key="1">
    <source>
        <dbReference type="ARBA" id="ARBA00022630"/>
    </source>
</evidence>
<accession>A0A1L8CZQ5</accession>
<reference evidence="5" key="1">
    <citation type="submission" date="2016-12" db="EMBL/GenBank/DDBJ databases">
        <title>Draft Genome Sequences od Carboxydothermus pertinax and islandicus, Hydrogenogenic Carboxydotrophic Bacteria.</title>
        <authorList>
            <person name="Fukuyama Y."/>
            <person name="Ohmae K."/>
            <person name="Yoneda Y."/>
            <person name="Yoshida T."/>
            <person name="Sako Y."/>
        </authorList>
    </citation>
    <scope>NUCLEOTIDE SEQUENCE [LARGE SCALE GENOMIC DNA]</scope>
    <source>
        <strain evidence="5">SET</strain>
    </source>
</reference>
<dbReference type="PANTHER" id="PTHR43278:SF2">
    <property type="entry name" value="IRON-SULFUR FLAVOPROTEIN"/>
    <property type="match status" value="1"/>
</dbReference>
<organism evidence="4 5">
    <name type="scientific">Carboxydothermus islandicus</name>
    <dbReference type="NCBI Taxonomy" id="661089"/>
    <lineage>
        <taxon>Bacteria</taxon>
        <taxon>Bacillati</taxon>
        <taxon>Bacillota</taxon>
        <taxon>Clostridia</taxon>
        <taxon>Thermoanaerobacterales</taxon>
        <taxon>Thermoanaerobacteraceae</taxon>
        <taxon>Carboxydothermus</taxon>
    </lineage>
</organism>
<dbReference type="InterPro" id="IPR029039">
    <property type="entry name" value="Flavoprotein-like_sf"/>
</dbReference>
<evidence type="ECO:0000256" key="2">
    <source>
        <dbReference type="ARBA" id="ARBA00022643"/>
    </source>
</evidence>
<dbReference type="InterPro" id="IPR051796">
    <property type="entry name" value="ISF_SsuE-like"/>
</dbReference>
<dbReference type="GO" id="GO:0016491">
    <property type="term" value="F:oxidoreductase activity"/>
    <property type="evidence" value="ECO:0007669"/>
    <property type="project" value="InterPro"/>
</dbReference>
<dbReference type="STRING" id="661089.ciss_03330"/>
<keyword evidence="1" id="KW-0285">Flavoprotein</keyword>
<dbReference type="OrthoDB" id="9790975at2"/>
<comment type="caution">
    <text evidence="4">The sequence shown here is derived from an EMBL/GenBank/DDBJ whole genome shotgun (WGS) entry which is preliminary data.</text>
</comment>
<dbReference type="AlphaFoldDB" id="A0A1L8CZQ5"/>
<protein>
    <recommendedName>
        <fullName evidence="3">NADPH-dependent FMN reductase-like domain-containing protein</fullName>
    </recommendedName>
</protein>
<dbReference type="EMBL" id="BDJL01000007">
    <property type="protein sequence ID" value="GAV24400.1"/>
    <property type="molecule type" value="Genomic_DNA"/>
</dbReference>
<keyword evidence="2" id="KW-0288">FMN</keyword>
<dbReference type="InterPro" id="IPR005025">
    <property type="entry name" value="FMN_Rdtase-like_dom"/>
</dbReference>
<dbReference type="PANTHER" id="PTHR43278">
    <property type="entry name" value="NAD(P)H-DEPENDENT FMN-CONTAINING OXIDOREDUCTASE YWQN-RELATED"/>
    <property type="match status" value="1"/>
</dbReference>
<evidence type="ECO:0000313" key="5">
    <source>
        <dbReference type="Proteomes" id="UP000187338"/>
    </source>
</evidence>
<sequence length="223" mass="24933">MKVFALMGSPREGSNTDILIEEALKPARIAGWEVEKFNIDQLYINPCRGCMECRGTGDCSLEEDDILVVARAMAEADAYIIGAPVYGNHLPGQVKVLFDRLSGLIHKVSYDGESLRSQSRLPHKKRQAFIFAVAAASRPEACDGVLRYLKFFVRPELNGGEVFELAVTGVGAKGQIGFGAEELEKMLIKYNYDNPEEKIKEYLDLHKKYLNLAREFGEKILDL</sequence>
<gene>
    <name evidence="4" type="ORF">ciss_03330</name>
</gene>
<evidence type="ECO:0000313" key="4">
    <source>
        <dbReference type="EMBL" id="GAV24400.1"/>
    </source>
</evidence>